<keyword evidence="3" id="KW-0732">Signal</keyword>
<accession>A0A8G2BV62</accession>
<keyword evidence="7" id="KW-1185">Reference proteome</keyword>
<evidence type="ECO:0000256" key="4">
    <source>
        <dbReference type="ARBA" id="ARBA00023263"/>
    </source>
</evidence>
<comment type="caution">
    <text evidence="6">The sequence shown here is derived from an EMBL/GenBank/DDBJ whole genome shotgun (WGS) entry which is preliminary data.</text>
</comment>
<gene>
    <name evidence="6" type="ORF">SAMN05444001_104147</name>
</gene>
<comment type="subcellular location">
    <subcellularLocation>
        <location evidence="1">Fimbrium</location>
    </subcellularLocation>
</comment>
<evidence type="ECO:0000259" key="5">
    <source>
        <dbReference type="Pfam" id="PF06321"/>
    </source>
</evidence>
<evidence type="ECO:0000256" key="1">
    <source>
        <dbReference type="ARBA" id="ARBA00004561"/>
    </source>
</evidence>
<comment type="similarity">
    <text evidence="2">Belongs to the bacteroidetes fimbrillin superfamily. FimA/Mfa1 family.</text>
</comment>
<dbReference type="Proteomes" id="UP000236725">
    <property type="component" value="Unassembled WGS sequence"/>
</dbReference>
<organism evidence="6 7">
    <name type="scientific">Parabacteroides chinchillae</name>
    <dbReference type="NCBI Taxonomy" id="871327"/>
    <lineage>
        <taxon>Bacteria</taxon>
        <taxon>Pseudomonadati</taxon>
        <taxon>Bacteroidota</taxon>
        <taxon>Bacteroidia</taxon>
        <taxon>Bacteroidales</taxon>
        <taxon>Tannerellaceae</taxon>
        <taxon>Parabacteroides</taxon>
    </lineage>
</organism>
<dbReference type="PROSITE" id="PS51257">
    <property type="entry name" value="PROKAR_LIPOPROTEIN"/>
    <property type="match status" value="1"/>
</dbReference>
<dbReference type="EMBL" id="FNVS01000004">
    <property type="protein sequence ID" value="SEF67466.1"/>
    <property type="molecule type" value="Genomic_DNA"/>
</dbReference>
<dbReference type="GO" id="GO:0009289">
    <property type="term" value="C:pilus"/>
    <property type="evidence" value="ECO:0007669"/>
    <property type="project" value="UniProtKB-SubCell"/>
</dbReference>
<dbReference type="Pfam" id="PF06321">
    <property type="entry name" value="P_gingi_FimA"/>
    <property type="match status" value="1"/>
</dbReference>
<keyword evidence="4" id="KW-0281">Fimbrium</keyword>
<reference evidence="6 7" key="1">
    <citation type="submission" date="2016-10" db="EMBL/GenBank/DDBJ databases">
        <authorList>
            <person name="Varghese N."/>
            <person name="Submissions S."/>
        </authorList>
    </citation>
    <scope>NUCLEOTIDE SEQUENCE [LARGE SCALE GENOMIC DNA]</scope>
    <source>
        <strain evidence="6 7">DSM 29073</strain>
    </source>
</reference>
<dbReference type="Gene3D" id="2.60.40.3690">
    <property type="match status" value="1"/>
</dbReference>
<feature type="domain" description="Major fimbrial subunit protein N-terminal" evidence="5">
    <location>
        <begin position="41"/>
        <end position="186"/>
    </location>
</feature>
<sequence length="393" mass="41496">MKMRNLLYASVIACILASCSKEDDVIGVNPTPDKGNASLVIGISSSTQTRAIAETSTEDQINSLVVAVFNTDGSLVAVKDTTASNGAIRRTPTVNSLISGNTYKVLAIANKRAADFNGKSTIGEFQTVTQNLVDGSDVSEVATSAGLTMSSEVITTGSLITGPNLYAASSIGGYNKVGSVDITLYRNVAKVVVNTISLKMKDPVAYKNATFTLDSVYLKNAPKQTLLIGAGTEAKGSTYYTTTGFYSGSKGDADPLAYYAQPYTSSNVITDIQSQGSAFAVADSFYVYANQNTNNKTWLIVKGTVKYTTANGVEKTLANRCYTIIVNETGTFSSGSDSSKGTGKIDRNMRYQIDLTLSGTGSNTPDPDPVAATLDCFVKVAPYGIIEQTAEFE</sequence>
<name>A0A8G2BV62_9BACT</name>
<dbReference type="RefSeq" id="WP_103982767.1">
    <property type="nucleotide sequence ID" value="NZ_FNVS01000004.1"/>
</dbReference>
<evidence type="ECO:0000256" key="2">
    <source>
        <dbReference type="ARBA" id="ARBA00006011"/>
    </source>
</evidence>
<evidence type="ECO:0000313" key="7">
    <source>
        <dbReference type="Proteomes" id="UP000236725"/>
    </source>
</evidence>
<dbReference type="Gene3D" id="2.60.40.2580">
    <property type="match status" value="1"/>
</dbReference>
<evidence type="ECO:0000313" key="6">
    <source>
        <dbReference type="EMBL" id="SEF67466.1"/>
    </source>
</evidence>
<dbReference type="InterPro" id="IPR029141">
    <property type="entry name" value="FimA_N"/>
</dbReference>
<dbReference type="AlphaFoldDB" id="A0A8G2BV62"/>
<evidence type="ECO:0000256" key="3">
    <source>
        <dbReference type="ARBA" id="ARBA00022729"/>
    </source>
</evidence>
<proteinExistence type="inferred from homology"/>
<protein>
    <submittedName>
        <fullName evidence="6">Major fimbrial subunit protein (FimA)</fullName>
    </submittedName>
</protein>